<dbReference type="InterPro" id="IPR011650">
    <property type="entry name" value="Peptidase_M20_dimer"/>
</dbReference>
<dbReference type="SUPFAM" id="SSF53187">
    <property type="entry name" value="Zn-dependent exopeptidases"/>
    <property type="match status" value="1"/>
</dbReference>
<protein>
    <submittedName>
        <fullName evidence="4">M20 family peptidase</fullName>
    </submittedName>
</protein>
<evidence type="ECO:0000313" key="5">
    <source>
        <dbReference type="Proteomes" id="UP000264541"/>
    </source>
</evidence>
<dbReference type="Gene3D" id="3.30.70.360">
    <property type="match status" value="1"/>
</dbReference>
<dbReference type="InterPro" id="IPR050072">
    <property type="entry name" value="Peptidase_M20A"/>
</dbReference>
<keyword evidence="1" id="KW-0479">Metal-binding</keyword>
<sequence>MLFNLLKELILIDSSNREGANEAVYFCAKWLSNRGLIVEIIENNGHQMLVCEIGKGNKTIIFNGHVDVVPGKPEQFFPIERKGRLYGRGSADMKAGVAAMMCAMVQLKDKDLRVKIQLHIVSDEETGGFNCTGHLVKHGFLGDFVICSEPTQLGIGLQAKGVLRLEILVHGKPAHGSRPWEGINAIEKAWTVYEKIKQLPFADESSPFYSSPSINLAKIAGGDVFNKVPATCVLTFDIRYLPNQDKDEILKQIQSTTDGEVLVEMFSMPVKTQPDNPYITLLKVIIERNSNKETRMFGQHGSADTVFYAAYGIPAIEFGPTGGNWHGNDEYVEIESLAIYEKMLVDYCLEFTVEEAHQNT</sequence>
<accession>A0A372LMU8</accession>
<dbReference type="Proteomes" id="UP000264541">
    <property type="component" value="Unassembled WGS sequence"/>
</dbReference>
<dbReference type="SUPFAM" id="SSF55031">
    <property type="entry name" value="Bacterial exopeptidase dimerisation domain"/>
    <property type="match status" value="1"/>
</dbReference>
<evidence type="ECO:0000256" key="2">
    <source>
        <dbReference type="ARBA" id="ARBA00022801"/>
    </source>
</evidence>
<keyword evidence="2" id="KW-0378">Hydrolase</keyword>
<comment type="caution">
    <text evidence="4">The sequence shown here is derived from an EMBL/GenBank/DDBJ whole genome shotgun (WGS) entry which is preliminary data.</text>
</comment>
<feature type="domain" description="Peptidase M20 dimerisation" evidence="3">
    <location>
        <begin position="159"/>
        <end position="255"/>
    </location>
</feature>
<dbReference type="Pfam" id="PF07687">
    <property type="entry name" value="M20_dimer"/>
    <property type="match status" value="1"/>
</dbReference>
<dbReference type="RefSeq" id="WP_117327247.1">
    <property type="nucleotide sequence ID" value="NZ_QVTE01000037.1"/>
</dbReference>
<organism evidence="4 5">
    <name type="scientific">Peribacillus saganii</name>
    <dbReference type="NCBI Taxonomy" id="2303992"/>
    <lineage>
        <taxon>Bacteria</taxon>
        <taxon>Bacillati</taxon>
        <taxon>Bacillota</taxon>
        <taxon>Bacilli</taxon>
        <taxon>Bacillales</taxon>
        <taxon>Bacillaceae</taxon>
        <taxon>Peribacillus</taxon>
    </lineage>
</organism>
<gene>
    <name evidence="4" type="ORF">D0469_13395</name>
</gene>
<dbReference type="OrthoDB" id="9792335at2"/>
<evidence type="ECO:0000313" key="4">
    <source>
        <dbReference type="EMBL" id="RFU67909.1"/>
    </source>
</evidence>
<proteinExistence type="predicted"/>
<dbReference type="Gene3D" id="3.40.630.10">
    <property type="entry name" value="Zn peptidases"/>
    <property type="match status" value="1"/>
</dbReference>
<dbReference type="InterPro" id="IPR036264">
    <property type="entry name" value="Bact_exopeptidase_dim_dom"/>
</dbReference>
<dbReference type="GO" id="GO:0046872">
    <property type="term" value="F:metal ion binding"/>
    <property type="evidence" value="ECO:0007669"/>
    <property type="project" value="UniProtKB-KW"/>
</dbReference>
<evidence type="ECO:0000256" key="1">
    <source>
        <dbReference type="ARBA" id="ARBA00022723"/>
    </source>
</evidence>
<dbReference type="AlphaFoldDB" id="A0A372LMU8"/>
<dbReference type="EMBL" id="QVTE01000037">
    <property type="protein sequence ID" value="RFU67909.1"/>
    <property type="molecule type" value="Genomic_DNA"/>
</dbReference>
<evidence type="ECO:0000259" key="3">
    <source>
        <dbReference type="Pfam" id="PF07687"/>
    </source>
</evidence>
<reference evidence="4" key="1">
    <citation type="submission" date="2018-08" db="EMBL/GenBank/DDBJ databases">
        <title>Bacillus chawlae sp. nov., Bacillus glennii sp. nov., and Bacillus saganii sp. nov. Isolated from the Vehicle Assembly Building at Kennedy Space Center where the Viking Spacecraft were Assembled.</title>
        <authorList>
            <person name="Seuylemezian A."/>
            <person name="Vaishampayan P."/>
        </authorList>
    </citation>
    <scope>NUCLEOTIDE SEQUENCE [LARGE SCALE GENOMIC DNA]</scope>
    <source>
        <strain evidence="4">V47-23a</strain>
    </source>
</reference>
<dbReference type="Pfam" id="PF01546">
    <property type="entry name" value="Peptidase_M20"/>
    <property type="match status" value="1"/>
</dbReference>
<dbReference type="InterPro" id="IPR002933">
    <property type="entry name" value="Peptidase_M20"/>
</dbReference>
<keyword evidence="5" id="KW-1185">Reference proteome</keyword>
<dbReference type="PANTHER" id="PTHR43808">
    <property type="entry name" value="ACETYLORNITHINE DEACETYLASE"/>
    <property type="match status" value="1"/>
</dbReference>
<name>A0A372LMU8_9BACI</name>
<dbReference type="GO" id="GO:0016787">
    <property type="term" value="F:hydrolase activity"/>
    <property type="evidence" value="ECO:0007669"/>
    <property type="project" value="UniProtKB-KW"/>
</dbReference>